<feature type="region of interest" description="Disordered" evidence="1">
    <location>
        <begin position="1"/>
        <end position="23"/>
    </location>
</feature>
<keyword evidence="2" id="KW-0472">Membrane</keyword>
<evidence type="ECO:0000313" key="4">
    <source>
        <dbReference type="Proteomes" id="UP001482620"/>
    </source>
</evidence>
<reference evidence="3 4" key="1">
    <citation type="submission" date="2021-06" db="EMBL/GenBank/DDBJ databases">
        <authorList>
            <person name="Palmer J.M."/>
        </authorList>
    </citation>
    <scope>NUCLEOTIDE SEQUENCE [LARGE SCALE GENOMIC DNA]</scope>
    <source>
        <strain evidence="4">if_2019</strain>
        <tissue evidence="3">Muscle</tissue>
    </source>
</reference>
<keyword evidence="2" id="KW-1133">Transmembrane helix</keyword>
<keyword evidence="2" id="KW-0812">Transmembrane</keyword>
<name>A0ABV0V8G7_9TELE</name>
<evidence type="ECO:0008006" key="5">
    <source>
        <dbReference type="Google" id="ProtNLM"/>
    </source>
</evidence>
<dbReference type="EMBL" id="JAHRIQ010098829">
    <property type="protein sequence ID" value="MEQ2253638.1"/>
    <property type="molecule type" value="Genomic_DNA"/>
</dbReference>
<keyword evidence="4" id="KW-1185">Reference proteome</keyword>
<feature type="compositionally biased region" description="Basic and acidic residues" evidence="1">
    <location>
        <begin position="1"/>
        <end position="12"/>
    </location>
</feature>
<comment type="caution">
    <text evidence="3">The sequence shown here is derived from an EMBL/GenBank/DDBJ whole genome shotgun (WGS) entry which is preliminary data.</text>
</comment>
<evidence type="ECO:0000256" key="2">
    <source>
        <dbReference type="SAM" id="Phobius"/>
    </source>
</evidence>
<sequence>MVRSDSSGEGKRAQITRAGAGSTEERITRTAFLIGRNLPFHPSEQEGGLLLLKKRSKEKNLFHLSSVACLLQKLTFLLVFLFVYLFFFINCTLIRGRGDCH</sequence>
<accession>A0ABV0V8G7</accession>
<proteinExistence type="predicted"/>
<evidence type="ECO:0000256" key="1">
    <source>
        <dbReference type="SAM" id="MobiDB-lite"/>
    </source>
</evidence>
<organism evidence="3 4">
    <name type="scientific">Ilyodon furcidens</name>
    <name type="common">goldbreast splitfin</name>
    <dbReference type="NCBI Taxonomy" id="33524"/>
    <lineage>
        <taxon>Eukaryota</taxon>
        <taxon>Metazoa</taxon>
        <taxon>Chordata</taxon>
        <taxon>Craniata</taxon>
        <taxon>Vertebrata</taxon>
        <taxon>Euteleostomi</taxon>
        <taxon>Actinopterygii</taxon>
        <taxon>Neopterygii</taxon>
        <taxon>Teleostei</taxon>
        <taxon>Neoteleostei</taxon>
        <taxon>Acanthomorphata</taxon>
        <taxon>Ovalentaria</taxon>
        <taxon>Atherinomorphae</taxon>
        <taxon>Cyprinodontiformes</taxon>
        <taxon>Goodeidae</taxon>
        <taxon>Ilyodon</taxon>
    </lineage>
</organism>
<gene>
    <name evidence="3" type="ORF">ILYODFUR_034338</name>
</gene>
<feature type="transmembrane region" description="Helical" evidence="2">
    <location>
        <begin position="61"/>
        <end position="87"/>
    </location>
</feature>
<protein>
    <recommendedName>
        <fullName evidence="5">Transmembrane protein</fullName>
    </recommendedName>
</protein>
<evidence type="ECO:0000313" key="3">
    <source>
        <dbReference type="EMBL" id="MEQ2253638.1"/>
    </source>
</evidence>
<dbReference type="Proteomes" id="UP001482620">
    <property type="component" value="Unassembled WGS sequence"/>
</dbReference>